<dbReference type="Gene3D" id="2.10.109.10">
    <property type="entry name" value="Umud Fragment, subunit A"/>
    <property type="match status" value="1"/>
</dbReference>
<dbReference type="PROSITE" id="PS50943">
    <property type="entry name" value="HTH_CROC1"/>
    <property type="match status" value="1"/>
</dbReference>
<dbReference type="SMART" id="SM00530">
    <property type="entry name" value="HTH_XRE"/>
    <property type="match status" value="1"/>
</dbReference>
<evidence type="ECO:0000256" key="3">
    <source>
        <dbReference type="ARBA" id="ARBA00023163"/>
    </source>
</evidence>
<dbReference type="InterPro" id="IPR001387">
    <property type="entry name" value="Cro/C1-type_HTH"/>
</dbReference>
<keyword evidence="2" id="KW-0238">DNA-binding</keyword>
<gene>
    <name evidence="5" type="ORF">A9255_02990</name>
    <name evidence="6" type="ORF">Xhom_02509</name>
</gene>
<keyword evidence="1" id="KW-0805">Transcription regulation</keyword>
<evidence type="ECO:0000313" key="7">
    <source>
        <dbReference type="Proteomes" id="UP000094600"/>
    </source>
</evidence>
<dbReference type="RefSeq" id="WP_069315400.1">
    <property type="nucleotide sequence ID" value="NZ_CAWNQJ010000068.1"/>
</dbReference>
<dbReference type="Proteomes" id="UP000094600">
    <property type="component" value="Chromosome"/>
</dbReference>
<evidence type="ECO:0000313" key="5">
    <source>
        <dbReference type="EMBL" id="AOM39648.1"/>
    </source>
</evidence>
<dbReference type="Pfam" id="PF01381">
    <property type="entry name" value="HTH_3"/>
    <property type="match status" value="1"/>
</dbReference>
<dbReference type="EMBL" id="NJAI01000004">
    <property type="protein sequence ID" value="PHM54566.1"/>
    <property type="molecule type" value="Genomic_DNA"/>
</dbReference>
<dbReference type="Pfam" id="PF00717">
    <property type="entry name" value="Peptidase_S24"/>
    <property type="match status" value="1"/>
</dbReference>
<dbReference type="PANTHER" id="PTHR40661">
    <property type="match status" value="1"/>
</dbReference>
<dbReference type="CDD" id="cd06529">
    <property type="entry name" value="S24_LexA-like"/>
    <property type="match status" value="1"/>
</dbReference>
<dbReference type="Gene3D" id="1.10.260.40">
    <property type="entry name" value="lambda repressor-like DNA-binding domains"/>
    <property type="match status" value="1"/>
</dbReference>
<evidence type="ECO:0000313" key="6">
    <source>
        <dbReference type="EMBL" id="PHM54566.1"/>
    </source>
</evidence>
<reference evidence="5 7" key="1">
    <citation type="submission" date="2016-06" db="EMBL/GenBank/DDBJ databases">
        <title>Bacterial characters and pathogenicity of Xenorhabdus hominickii from an entomopathogenic nematode, Steinernema monticolum.</title>
        <authorList>
            <person name="Park Y."/>
            <person name="Kim Y."/>
        </authorList>
    </citation>
    <scope>NUCLEOTIDE SEQUENCE [LARGE SCALE GENOMIC DNA]</scope>
    <source>
        <strain evidence="5 7">ANU1</strain>
    </source>
</reference>
<dbReference type="InterPro" id="IPR036286">
    <property type="entry name" value="LexA/Signal_pep-like_sf"/>
</dbReference>
<sequence>MKTTLAERLKKARKQAGLSQKALGERVGVTQASIQKLEGGRASSSTKLIDIAKTLGVSPEWLSGTGEDSGATLGSLASSSIENEIKRDSQYYKVEVFDVQASAGKGVMVRDEFIETIFSIEYTSGEAKSLFGGRPAKNIKMIAVNGDSMSGTFETKDQIFVDISINYFDGDGIYIFVLGNQLYIKRLQLQYKKMAIISDNKKYETWYLDESEISELFIQGKVLVSQSHAYKFHG</sequence>
<dbReference type="AlphaFoldDB" id="A0A2G0Q5S6"/>
<dbReference type="EMBL" id="CP016176">
    <property type="protein sequence ID" value="AOM39648.1"/>
    <property type="molecule type" value="Genomic_DNA"/>
</dbReference>
<dbReference type="PANTHER" id="PTHR40661:SF3">
    <property type="entry name" value="FELS-1 PROPHAGE TRANSCRIPTIONAL REGULATOR"/>
    <property type="match status" value="1"/>
</dbReference>
<protein>
    <submittedName>
        <fullName evidence="6">Transcriptional regulator</fullName>
    </submittedName>
</protein>
<reference evidence="6 8" key="2">
    <citation type="journal article" date="2017" name="Nat. Microbiol.">
        <title>Natural product diversity associated with the nematode symbionts Photorhabdus and Xenorhabdus.</title>
        <authorList>
            <person name="Tobias N.J."/>
            <person name="Wolff H."/>
            <person name="Djahanschiri B."/>
            <person name="Grundmann F."/>
            <person name="Kronenwerth M."/>
            <person name="Shi Y.M."/>
            <person name="Simonyi S."/>
            <person name="Grun P."/>
            <person name="Shapiro-Ilan D."/>
            <person name="Pidot S.J."/>
            <person name="Stinear T.P."/>
            <person name="Ebersberger I."/>
            <person name="Bode H.B."/>
        </authorList>
    </citation>
    <scope>NUCLEOTIDE SEQUENCE [LARGE SCALE GENOMIC DNA]</scope>
    <source>
        <strain evidence="6 8">DSM 17903</strain>
    </source>
</reference>
<dbReference type="OrthoDB" id="9791537at2"/>
<dbReference type="InterPro" id="IPR010982">
    <property type="entry name" value="Lambda_DNA-bd_dom_sf"/>
</dbReference>
<evidence type="ECO:0000256" key="1">
    <source>
        <dbReference type="ARBA" id="ARBA00023015"/>
    </source>
</evidence>
<keyword evidence="3" id="KW-0804">Transcription</keyword>
<dbReference type="GO" id="GO:0003677">
    <property type="term" value="F:DNA binding"/>
    <property type="evidence" value="ECO:0007669"/>
    <property type="project" value="UniProtKB-KW"/>
</dbReference>
<dbReference type="CDD" id="cd00093">
    <property type="entry name" value="HTH_XRE"/>
    <property type="match status" value="1"/>
</dbReference>
<dbReference type="SUPFAM" id="SSF47413">
    <property type="entry name" value="lambda repressor-like DNA-binding domains"/>
    <property type="match status" value="1"/>
</dbReference>
<name>A0A2G0Q5S6_XENHO</name>
<proteinExistence type="predicted"/>
<dbReference type="InterPro" id="IPR015927">
    <property type="entry name" value="Peptidase_S24_S26A/B/C"/>
</dbReference>
<evidence type="ECO:0000259" key="4">
    <source>
        <dbReference type="PROSITE" id="PS50943"/>
    </source>
</evidence>
<keyword evidence="7" id="KW-1185">Reference proteome</keyword>
<dbReference type="KEGG" id="xho:A9255_02990"/>
<dbReference type="STRING" id="351679.A9255_02990"/>
<evidence type="ECO:0000256" key="2">
    <source>
        <dbReference type="ARBA" id="ARBA00023125"/>
    </source>
</evidence>
<dbReference type="SUPFAM" id="SSF51306">
    <property type="entry name" value="LexA/Signal peptidase"/>
    <property type="match status" value="1"/>
</dbReference>
<accession>A0A2G0Q5S6</accession>
<dbReference type="InterPro" id="IPR039418">
    <property type="entry name" value="LexA-like"/>
</dbReference>
<evidence type="ECO:0000313" key="8">
    <source>
        <dbReference type="Proteomes" id="UP000225433"/>
    </source>
</evidence>
<organism evidence="6 8">
    <name type="scientific">Xenorhabdus hominickii</name>
    <dbReference type="NCBI Taxonomy" id="351679"/>
    <lineage>
        <taxon>Bacteria</taxon>
        <taxon>Pseudomonadati</taxon>
        <taxon>Pseudomonadota</taxon>
        <taxon>Gammaproteobacteria</taxon>
        <taxon>Enterobacterales</taxon>
        <taxon>Morganellaceae</taxon>
        <taxon>Xenorhabdus</taxon>
    </lineage>
</organism>
<feature type="domain" description="HTH cro/C1-type" evidence="4">
    <location>
        <begin position="9"/>
        <end position="62"/>
    </location>
</feature>
<dbReference type="Proteomes" id="UP000225433">
    <property type="component" value="Unassembled WGS sequence"/>
</dbReference>